<evidence type="ECO:0000313" key="1">
    <source>
        <dbReference type="EMBL" id="KAF5313882.1"/>
    </source>
</evidence>
<accession>A0A8H5B175</accession>
<dbReference type="OrthoDB" id="5945798at2759"/>
<comment type="caution">
    <text evidence="1">The sequence shown here is derived from an EMBL/GenBank/DDBJ whole genome shotgun (WGS) entry which is preliminary data.</text>
</comment>
<protein>
    <recommendedName>
        <fullName evidence="3">Aminoglycoside phosphotransferase domain-containing protein</fullName>
    </recommendedName>
</protein>
<dbReference type="InterPro" id="IPR011009">
    <property type="entry name" value="Kinase-like_dom_sf"/>
</dbReference>
<evidence type="ECO:0000313" key="2">
    <source>
        <dbReference type="Proteomes" id="UP000567179"/>
    </source>
</evidence>
<dbReference type="Proteomes" id="UP000567179">
    <property type="component" value="Unassembled WGS sequence"/>
</dbReference>
<evidence type="ECO:0008006" key="3">
    <source>
        <dbReference type="Google" id="ProtNLM"/>
    </source>
</evidence>
<dbReference type="InterPro" id="IPR051678">
    <property type="entry name" value="AGP_Transferase"/>
</dbReference>
<dbReference type="PANTHER" id="PTHR21310:SF54">
    <property type="entry name" value="AMINOGLYCOSIDE PHOSPHOTRANSFERASE DOMAIN-CONTAINING PROTEIN"/>
    <property type="match status" value="1"/>
</dbReference>
<sequence length="243" mass="27763">MEETNHQYTAHPVLSLSIPPKDATVFFDNWPHARKLPTPEEIRTRAFDAQYKVLNERPTSQRIFYLPDLGLVIKHGKRITIAEGQVLWAITEFCPGMRAPMVYGWCTDGGEVFMYLSYVDGAMLDSRLETLNDEELKDIAGQLAVMLNSLRRVTQPAQEVFIGTPGRGPVNDQMWWNGNYRRTFSSVKEYNQALFEFARNVPQSPQQEVFQNVRASFPNKASICLTHTDLATEISSSHPPKRR</sequence>
<dbReference type="PANTHER" id="PTHR21310">
    <property type="entry name" value="AMINOGLYCOSIDE PHOSPHOTRANSFERASE-RELATED-RELATED"/>
    <property type="match status" value="1"/>
</dbReference>
<gene>
    <name evidence="1" type="ORF">D9619_013026</name>
</gene>
<proteinExistence type="predicted"/>
<organism evidence="1 2">
    <name type="scientific">Psilocybe cf. subviscida</name>
    <dbReference type="NCBI Taxonomy" id="2480587"/>
    <lineage>
        <taxon>Eukaryota</taxon>
        <taxon>Fungi</taxon>
        <taxon>Dikarya</taxon>
        <taxon>Basidiomycota</taxon>
        <taxon>Agaricomycotina</taxon>
        <taxon>Agaricomycetes</taxon>
        <taxon>Agaricomycetidae</taxon>
        <taxon>Agaricales</taxon>
        <taxon>Agaricineae</taxon>
        <taxon>Strophariaceae</taxon>
        <taxon>Psilocybe</taxon>
    </lineage>
</organism>
<reference evidence="1 2" key="1">
    <citation type="journal article" date="2020" name="ISME J.">
        <title>Uncovering the hidden diversity of litter-decomposition mechanisms in mushroom-forming fungi.</title>
        <authorList>
            <person name="Floudas D."/>
            <person name="Bentzer J."/>
            <person name="Ahren D."/>
            <person name="Johansson T."/>
            <person name="Persson P."/>
            <person name="Tunlid A."/>
        </authorList>
    </citation>
    <scope>NUCLEOTIDE SEQUENCE [LARGE SCALE GENOMIC DNA]</scope>
    <source>
        <strain evidence="1 2">CBS 101986</strain>
    </source>
</reference>
<name>A0A8H5B175_9AGAR</name>
<dbReference type="EMBL" id="JAACJJ010000046">
    <property type="protein sequence ID" value="KAF5313882.1"/>
    <property type="molecule type" value="Genomic_DNA"/>
</dbReference>
<dbReference type="SUPFAM" id="SSF56112">
    <property type="entry name" value="Protein kinase-like (PK-like)"/>
    <property type="match status" value="1"/>
</dbReference>
<dbReference type="AlphaFoldDB" id="A0A8H5B175"/>
<keyword evidence="2" id="KW-1185">Reference proteome</keyword>